<dbReference type="SUPFAM" id="SSF53335">
    <property type="entry name" value="S-adenosyl-L-methionine-dependent methyltransferases"/>
    <property type="match status" value="1"/>
</dbReference>
<dbReference type="InterPro" id="IPR029063">
    <property type="entry name" value="SAM-dependent_MTases_sf"/>
</dbReference>
<dbReference type="RefSeq" id="WP_072710637.1">
    <property type="nucleotide sequence ID" value="NZ_FRCF01000012.1"/>
</dbReference>
<keyword evidence="5" id="KW-0830">Ubiquinone</keyword>
<dbReference type="OrthoDB" id="9797252at2"/>
<evidence type="ECO:0000259" key="4">
    <source>
        <dbReference type="Pfam" id="PF08241"/>
    </source>
</evidence>
<keyword evidence="6" id="KW-1185">Reference proteome</keyword>
<keyword evidence="3" id="KW-0808">Transferase</keyword>
<protein>
    <submittedName>
        <fullName evidence="5">Ubiquinone/menaquinone biosynthesis C-methylase UbiE</fullName>
    </submittedName>
</protein>
<evidence type="ECO:0000313" key="5">
    <source>
        <dbReference type="EMBL" id="SHM47743.1"/>
    </source>
</evidence>
<evidence type="ECO:0000256" key="1">
    <source>
        <dbReference type="ARBA" id="ARBA00008361"/>
    </source>
</evidence>
<dbReference type="GO" id="GO:0032259">
    <property type="term" value="P:methylation"/>
    <property type="evidence" value="ECO:0007669"/>
    <property type="project" value="UniProtKB-KW"/>
</dbReference>
<sequence>MDSTYDAVAEEYIKTRNDIPESFLSGLEARGIDFDGAKIADFGAGPGFLSEQLGEKGGIIDAVEPSTDFQAHAEKVFKENNRINFNLAYAENSGLPPKTFDIVIALRSWDWFDRRQALEEVRRILKPDGYLIIADYRFVKSSGVAKDTIKMIRKCAKKYNVKSRRHGYGSDEMINAFPFEWMEEWQDFRFDIRDLYKRDRKVAFTHEEWMHHLGSISALVAFKRKHRKKTLKKVSDHLKDTYKEEVYRINHEMNVVILQNKN</sequence>
<organism evidence="5 6">
    <name type="scientific">Lacicoccus alkaliphilus DSM 16010</name>
    <dbReference type="NCBI Taxonomy" id="1123231"/>
    <lineage>
        <taxon>Bacteria</taxon>
        <taxon>Bacillati</taxon>
        <taxon>Bacillota</taxon>
        <taxon>Bacilli</taxon>
        <taxon>Bacillales</taxon>
        <taxon>Salinicoccaceae</taxon>
        <taxon>Lacicoccus</taxon>
    </lineage>
</organism>
<keyword evidence="2 5" id="KW-0489">Methyltransferase</keyword>
<dbReference type="InterPro" id="IPR013216">
    <property type="entry name" value="Methyltransf_11"/>
</dbReference>
<dbReference type="GO" id="GO:0008757">
    <property type="term" value="F:S-adenosylmethionine-dependent methyltransferase activity"/>
    <property type="evidence" value="ECO:0007669"/>
    <property type="project" value="InterPro"/>
</dbReference>
<dbReference type="Gene3D" id="3.40.50.150">
    <property type="entry name" value="Vaccinia Virus protein VP39"/>
    <property type="match status" value="1"/>
</dbReference>
<comment type="similarity">
    <text evidence="1">Belongs to the methyltransferase superfamily.</text>
</comment>
<dbReference type="CDD" id="cd02440">
    <property type="entry name" value="AdoMet_MTases"/>
    <property type="match status" value="1"/>
</dbReference>
<evidence type="ECO:0000256" key="2">
    <source>
        <dbReference type="ARBA" id="ARBA00022603"/>
    </source>
</evidence>
<dbReference type="PANTHER" id="PTHR44942">
    <property type="entry name" value="METHYLTRANSF_11 DOMAIN-CONTAINING PROTEIN"/>
    <property type="match status" value="1"/>
</dbReference>
<dbReference type="Proteomes" id="UP000184206">
    <property type="component" value="Unassembled WGS sequence"/>
</dbReference>
<dbReference type="EMBL" id="FRCF01000012">
    <property type="protein sequence ID" value="SHM47743.1"/>
    <property type="molecule type" value="Genomic_DNA"/>
</dbReference>
<accession>A0A1M7J4I1</accession>
<reference evidence="5 6" key="1">
    <citation type="submission" date="2016-11" db="EMBL/GenBank/DDBJ databases">
        <authorList>
            <person name="Jaros S."/>
            <person name="Januszkiewicz K."/>
            <person name="Wedrychowicz H."/>
        </authorList>
    </citation>
    <scope>NUCLEOTIDE SEQUENCE [LARGE SCALE GENOMIC DNA]</scope>
    <source>
        <strain evidence="5 6">DSM 16010</strain>
    </source>
</reference>
<proteinExistence type="inferred from homology"/>
<dbReference type="Pfam" id="PF08241">
    <property type="entry name" value="Methyltransf_11"/>
    <property type="match status" value="1"/>
</dbReference>
<evidence type="ECO:0000313" key="6">
    <source>
        <dbReference type="Proteomes" id="UP000184206"/>
    </source>
</evidence>
<dbReference type="STRING" id="1123231.SAMN02745189_02213"/>
<dbReference type="PANTHER" id="PTHR44942:SF4">
    <property type="entry name" value="METHYLTRANSFERASE TYPE 11 DOMAIN-CONTAINING PROTEIN"/>
    <property type="match status" value="1"/>
</dbReference>
<dbReference type="InterPro" id="IPR051052">
    <property type="entry name" value="Diverse_substrate_MTase"/>
</dbReference>
<dbReference type="AlphaFoldDB" id="A0A1M7J4I1"/>
<feature type="domain" description="Methyltransferase type 11" evidence="4">
    <location>
        <begin position="41"/>
        <end position="133"/>
    </location>
</feature>
<gene>
    <name evidence="5" type="ORF">SAMN02745189_02213</name>
</gene>
<evidence type="ECO:0000256" key="3">
    <source>
        <dbReference type="ARBA" id="ARBA00022679"/>
    </source>
</evidence>
<name>A0A1M7J4I1_9BACL</name>